<dbReference type="InterPro" id="IPR027417">
    <property type="entry name" value="P-loop_NTPase"/>
</dbReference>
<dbReference type="InterPro" id="IPR001482">
    <property type="entry name" value="T2SS/T4SS_dom"/>
</dbReference>
<keyword evidence="4" id="KW-1185">Reference proteome</keyword>
<gene>
    <name evidence="3" type="ORF">SAMN04487772_101218</name>
</gene>
<comment type="similarity">
    <text evidence="1">Belongs to the GSP E family.</text>
</comment>
<dbReference type="Gene3D" id="3.40.50.300">
    <property type="entry name" value="P-loop containing nucleotide triphosphate hydrolases"/>
    <property type="match status" value="1"/>
</dbReference>
<evidence type="ECO:0000313" key="4">
    <source>
        <dbReference type="Proteomes" id="UP000199800"/>
    </source>
</evidence>
<evidence type="ECO:0000313" key="3">
    <source>
        <dbReference type="EMBL" id="SES65257.1"/>
    </source>
</evidence>
<dbReference type="RefSeq" id="WP_092475186.1">
    <property type="nucleotide sequence ID" value="NZ_FOHN01000001.1"/>
</dbReference>
<dbReference type="CDD" id="cd01130">
    <property type="entry name" value="VirB11-like_ATPase"/>
    <property type="match status" value="1"/>
</dbReference>
<dbReference type="STRING" id="29364.SAMN04487772_101218"/>
<accession>A0A1H9Y8Y2</accession>
<dbReference type="SUPFAM" id="SSF52540">
    <property type="entry name" value="P-loop containing nucleoside triphosphate hydrolases"/>
    <property type="match status" value="1"/>
</dbReference>
<dbReference type="OrthoDB" id="9810761at2"/>
<dbReference type="EMBL" id="FOHN01000001">
    <property type="protein sequence ID" value="SES65257.1"/>
    <property type="molecule type" value="Genomic_DNA"/>
</dbReference>
<dbReference type="PANTHER" id="PTHR30486">
    <property type="entry name" value="TWITCHING MOTILITY PROTEIN PILT"/>
    <property type="match status" value="1"/>
</dbReference>
<organism evidence="3 4">
    <name type="scientific">[Clostridium] polysaccharolyticum</name>
    <dbReference type="NCBI Taxonomy" id="29364"/>
    <lineage>
        <taxon>Bacteria</taxon>
        <taxon>Bacillati</taxon>
        <taxon>Bacillota</taxon>
        <taxon>Clostridia</taxon>
        <taxon>Lachnospirales</taxon>
        <taxon>Lachnospiraceae</taxon>
    </lineage>
</organism>
<reference evidence="3 4" key="1">
    <citation type="submission" date="2016-10" db="EMBL/GenBank/DDBJ databases">
        <authorList>
            <person name="de Groot N.N."/>
        </authorList>
    </citation>
    <scope>NUCLEOTIDE SEQUENCE [LARGE SCALE GENOMIC DNA]</scope>
    <source>
        <strain evidence="3 4">DSM 1801</strain>
    </source>
</reference>
<feature type="domain" description="Bacterial type II secretion system protein E" evidence="2">
    <location>
        <begin position="180"/>
        <end position="358"/>
    </location>
</feature>
<name>A0A1H9Y8Y2_9FIRM</name>
<dbReference type="InterPro" id="IPR050921">
    <property type="entry name" value="T4SS_GSP_E_ATPase"/>
</dbReference>
<proteinExistence type="inferred from homology"/>
<evidence type="ECO:0000256" key="1">
    <source>
        <dbReference type="ARBA" id="ARBA00006611"/>
    </source>
</evidence>
<dbReference type="AlphaFoldDB" id="A0A1H9Y8Y2"/>
<dbReference type="GO" id="GO:0016887">
    <property type="term" value="F:ATP hydrolysis activity"/>
    <property type="evidence" value="ECO:0007669"/>
    <property type="project" value="InterPro"/>
</dbReference>
<evidence type="ECO:0000259" key="2">
    <source>
        <dbReference type="Pfam" id="PF00437"/>
    </source>
</evidence>
<sequence length="454" mass="51890">MADEIKVKAPISSSEYKQMDFQKLFTRVQKHMSKKCAYLIDTLEKDKHNLNATEQMENYIRNYLLDRKIIAKGLSLDETVRKLIAELTQFSILNEYLDPKRNDIEEININSWQDVKVHFSDGTIKSVQHFNSPKHCDDIIRRLLRQESHVTFDNARPIVRSHLNERIRITVIGGACVDKSSGLAASIRIVNPKNLKREDFIEKGTLSGEMLDLLIALFQNGISMCITGETGSGKTTLMSYLLSQVQYHKRLFTIEEDVREFNLIVQNEEGKTLNNVIHTVTKKSEDPSQAVDQEKLLETAMTMDPDYICVAEMKGEEALAAQEAANTGHTVITTTHARSCRMTYDRMASLCKNANDSNEALIKNAKKAFPIVVYIKKYEDNVRRIEEITECVIDEDGKSQINTLYEFSVTKKYIENGKVRIQGEFKKGNKISRYLLKLLQEGTASEAFLKELEE</sequence>
<dbReference type="Gene3D" id="3.30.450.380">
    <property type="match status" value="1"/>
</dbReference>
<protein>
    <submittedName>
        <fullName evidence="3">Pilus assembly protein CpaF</fullName>
    </submittedName>
</protein>
<dbReference type="Pfam" id="PF00437">
    <property type="entry name" value="T2SSE"/>
    <property type="match status" value="1"/>
</dbReference>
<dbReference type="PANTHER" id="PTHR30486:SF6">
    <property type="entry name" value="TYPE IV PILUS RETRACTATION ATPASE PILT"/>
    <property type="match status" value="1"/>
</dbReference>
<dbReference type="Proteomes" id="UP000199800">
    <property type="component" value="Unassembled WGS sequence"/>
</dbReference>